<keyword evidence="3" id="KW-1185">Reference proteome</keyword>
<dbReference type="EMBL" id="FZQP02002137">
    <property type="protein sequence ID" value="VVC94872.1"/>
    <property type="molecule type" value="Genomic_DNA"/>
</dbReference>
<reference evidence="2 3" key="1">
    <citation type="submission" date="2017-07" db="EMBL/GenBank/DDBJ databases">
        <authorList>
            <person name="Talla V."/>
            <person name="Backstrom N."/>
        </authorList>
    </citation>
    <scope>NUCLEOTIDE SEQUENCE [LARGE SCALE GENOMIC DNA]</scope>
</reference>
<gene>
    <name evidence="2" type="ORF">LSINAPIS_LOCUS6721</name>
</gene>
<dbReference type="Pfam" id="PF13843">
    <property type="entry name" value="DDE_Tnp_1_7"/>
    <property type="match status" value="1"/>
</dbReference>
<name>A0A5E4Q9H2_9NEOP</name>
<dbReference type="Proteomes" id="UP000324832">
    <property type="component" value="Unassembled WGS sequence"/>
</dbReference>
<evidence type="ECO:0000313" key="2">
    <source>
        <dbReference type="EMBL" id="VVC94872.1"/>
    </source>
</evidence>
<evidence type="ECO:0000313" key="3">
    <source>
        <dbReference type="Proteomes" id="UP000324832"/>
    </source>
</evidence>
<feature type="domain" description="PiggyBac transposable element-derived protein" evidence="1">
    <location>
        <begin position="56"/>
        <end position="124"/>
    </location>
</feature>
<dbReference type="InterPro" id="IPR029526">
    <property type="entry name" value="PGBD"/>
</dbReference>
<sequence length="160" mass="19077">MKKLRLSLWSPEVFACFSVRPSKIPRRKPCPYFPTIKERAVYWCKWPHDWCYRITYAAFQAIWHRPIMEHIANATNRYAKEYATYLFNRGEMGPASRIMQWRETDADELYIYFAPVIAMGISKITFRGLLDNRQDNLLDARLFYFYALRTLPTTISVSPF</sequence>
<protein>
    <recommendedName>
        <fullName evidence="1">PiggyBac transposable element-derived protein domain-containing protein</fullName>
    </recommendedName>
</protein>
<evidence type="ECO:0000259" key="1">
    <source>
        <dbReference type="Pfam" id="PF13843"/>
    </source>
</evidence>
<proteinExistence type="predicted"/>
<accession>A0A5E4Q9H2</accession>
<dbReference type="AlphaFoldDB" id="A0A5E4Q9H2"/>
<organism evidence="2 3">
    <name type="scientific">Leptidea sinapis</name>
    <dbReference type="NCBI Taxonomy" id="189913"/>
    <lineage>
        <taxon>Eukaryota</taxon>
        <taxon>Metazoa</taxon>
        <taxon>Ecdysozoa</taxon>
        <taxon>Arthropoda</taxon>
        <taxon>Hexapoda</taxon>
        <taxon>Insecta</taxon>
        <taxon>Pterygota</taxon>
        <taxon>Neoptera</taxon>
        <taxon>Endopterygota</taxon>
        <taxon>Lepidoptera</taxon>
        <taxon>Glossata</taxon>
        <taxon>Ditrysia</taxon>
        <taxon>Papilionoidea</taxon>
        <taxon>Pieridae</taxon>
        <taxon>Dismorphiinae</taxon>
        <taxon>Leptidea</taxon>
    </lineage>
</organism>